<name>A0A084ENY6_SPHYA</name>
<evidence type="ECO:0000313" key="4">
    <source>
        <dbReference type="Proteomes" id="UP000028534"/>
    </source>
</evidence>
<feature type="signal peptide" evidence="1">
    <location>
        <begin position="1"/>
        <end position="21"/>
    </location>
</feature>
<evidence type="ECO:0000259" key="2">
    <source>
        <dbReference type="PROSITE" id="PS50911"/>
    </source>
</evidence>
<dbReference type="eggNOG" id="COG3942">
    <property type="taxonomic scope" value="Bacteria"/>
</dbReference>
<dbReference type="RefSeq" id="WP_037518724.1">
    <property type="nucleotide sequence ID" value="NZ_JGVR01000008.1"/>
</dbReference>
<proteinExistence type="predicted"/>
<accession>A0A084ENY6</accession>
<comment type="caution">
    <text evidence="3">The sequence shown here is derived from an EMBL/GenBank/DDBJ whole genome shotgun (WGS) entry which is preliminary data.</text>
</comment>
<dbReference type="Gene3D" id="3.90.1720.10">
    <property type="entry name" value="endopeptidase domain like (from Nostoc punctiforme)"/>
    <property type="match status" value="1"/>
</dbReference>
<dbReference type="STRING" id="13690.AX777_09665"/>
<dbReference type="PROSITE" id="PS50911">
    <property type="entry name" value="CHAP"/>
    <property type="match status" value="1"/>
</dbReference>
<feature type="domain" description="Peptidase C51" evidence="2">
    <location>
        <begin position="2"/>
        <end position="123"/>
    </location>
</feature>
<evidence type="ECO:0000313" key="3">
    <source>
        <dbReference type="EMBL" id="KEZ19678.1"/>
    </source>
</evidence>
<keyword evidence="1" id="KW-0732">Signal</keyword>
<dbReference type="Proteomes" id="UP000028534">
    <property type="component" value="Unassembled WGS sequence"/>
</dbReference>
<feature type="chain" id="PRO_5001774403" evidence="1">
    <location>
        <begin position="22"/>
        <end position="251"/>
    </location>
</feature>
<dbReference type="SUPFAM" id="SSF54001">
    <property type="entry name" value="Cysteine proteinases"/>
    <property type="match status" value="1"/>
</dbReference>
<dbReference type="AlphaFoldDB" id="A0A084ENY6"/>
<dbReference type="InterPro" id="IPR007921">
    <property type="entry name" value="CHAP_dom"/>
</dbReference>
<reference evidence="3 4" key="1">
    <citation type="submission" date="2014-03" db="EMBL/GenBank/DDBJ databases">
        <title>Genome sequence of Sphingobium yanoikuyae B1.</title>
        <authorList>
            <person name="Gan H.M."/>
            <person name="Gan H.Y."/>
            <person name="Savka M.A."/>
        </authorList>
    </citation>
    <scope>NUCLEOTIDE SEQUENCE [LARGE SCALE GENOMIC DNA]</scope>
    <source>
        <strain evidence="3 4">B1</strain>
    </source>
</reference>
<organism evidence="3 4">
    <name type="scientific">Sphingobium yanoikuyae</name>
    <name type="common">Sphingomonas yanoikuyae</name>
    <dbReference type="NCBI Taxonomy" id="13690"/>
    <lineage>
        <taxon>Bacteria</taxon>
        <taxon>Pseudomonadati</taxon>
        <taxon>Pseudomonadota</taxon>
        <taxon>Alphaproteobacteria</taxon>
        <taxon>Sphingomonadales</taxon>
        <taxon>Sphingomonadaceae</taxon>
        <taxon>Sphingobium</taxon>
    </lineage>
</organism>
<sequence length="251" mass="27041">MFRYVRWMALLSGLTAAPVLGATALQCVPYARIVSGVEIYGDALTWWDQAQDHYKRGSIPKKGAVLAFRPVGPMTLGHVAVVSRILDDRRVLIRHANWSSPGAIEEDVLAIDVSDAGDWSQVRVWHSPTGQMGARTNPTFGFIYPAKAKLHPFTPDPALGSSLRYASAAADTGDGEDGAEVAPLPRAATRMASVQTHAMVAAVSPKPAAPRRKAAPRIEADPFIIEYADNSPSDRSLGDVIADVKRESLMN</sequence>
<gene>
    <name evidence="3" type="ORF">CP98_01783</name>
</gene>
<dbReference type="PATRIC" id="fig|13690.10.peg.1837"/>
<dbReference type="EMBL" id="JGVR01000008">
    <property type="protein sequence ID" value="KEZ19678.1"/>
    <property type="molecule type" value="Genomic_DNA"/>
</dbReference>
<protein>
    <submittedName>
        <fullName evidence="3">Surface antigen</fullName>
    </submittedName>
</protein>
<dbReference type="InterPro" id="IPR038765">
    <property type="entry name" value="Papain-like_cys_pep_sf"/>
</dbReference>
<evidence type="ECO:0000256" key="1">
    <source>
        <dbReference type="SAM" id="SignalP"/>
    </source>
</evidence>
<dbReference type="Pfam" id="PF05257">
    <property type="entry name" value="CHAP"/>
    <property type="match status" value="1"/>
</dbReference>